<dbReference type="AlphaFoldDB" id="A0A913ZAV2"/>
<dbReference type="OrthoDB" id="10028859at2759"/>
<evidence type="ECO:0000259" key="8">
    <source>
        <dbReference type="PROSITE" id="PS50022"/>
    </source>
</evidence>
<accession>A0A913ZAV2</accession>
<dbReference type="GO" id="GO:0012505">
    <property type="term" value="C:endomembrane system"/>
    <property type="evidence" value="ECO:0007669"/>
    <property type="project" value="UniProtKB-SubCell"/>
</dbReference>
<dbReference type="Pfam" id="PF00754">
    <property type="entry name" value="F5_F8_type_C"/>
    <property type="match status" value="1"/>
</dbReference>
<evidence type="ECO:0000256" key="1">
    <source>
        <dbReference type="ARBA" id="ARBA00004184"/>
    </source>
</evidence>
<keyword evidence="6" id="KW-1015">Disulfide bond</keyword>
<dbReference type="PANTHER" id="PTHR46806">
    <property type="entry name" value="F5/8 TYPE C DOMAIN-CONTAINING PROTEIN"/>
    <property type="match status" value="1"/>
</dbReference>
<reference evidence="9" key="1">
    <citation type="submission" date="2022-11" db="UniProtKB">
        <authorList>
            <consortium name="EnsemblMetazoa"/>
        </authorList>
    </citation>
    <scope>IDENTIFICATION</scope>
</reference>
<dbReference type="GO" id="GO:0005886">
    <property type="term" value="C:plasma membrane"/>
    <property type="evidence" value="ECO:0007669"/>
    <property type="project" value="TreeGrafter"/>
</dbReference>
<dbReference type="PANTHER" id="PTHR46806:SF5">
    <property type="entry name" value="F5_8 TYPE C DOMAIN-CONTAINING PROTEIN"/>
    <property type="match status" value="1"/>
</dbReference>
<dbReference type="Proteomes" id="UP000887568">
    <property type="component" value="Unplaced"/>
</dbReference>
<dbReference type="GO" id="GO:0038023">
    <property type="term" value="F:signaling receptor activity"/>
    <property type="evidence" value="ECO:0007669"/>
    <property type="project" value="TreeGrafter"/>
</dbReference>
<keyword evidence="4" id="KW-0130">Cell adhesion</keyword>
<dbReference type="InterPro" id="IPR000421">
    <property type="entry name" value="FA58C"/>
</dbReference>
<evidence type="ECO:0000256" key="3">
    <source>
        <dbReference type="ARBA" id="ARBA00022525"/>
    </source>
</evidence>
<sequence>MDGAVAWILMASALTVLASCHKVCFIGSEYNPQAGIPPRWFLPYKDPCECTAVRLGGVNVPASSYRQGAPHYLKELFLSEDSDEIQAYFKCSRATAASGTTTATNAECPNPQPLGMEDGSIPNDHITASSARECCPTQNGRLNSGDVWKPSRNEGSWIEVDLANSSVVSGVITKSWVNGQHTGYVKKYKVAFWKQSTSDSTYVTDANGNAEVFTGNTDPYNPVTNMFDESVVATIVRIEPTEWHEWVRLQFELLGCRRD</sequence>
<dbReference type="RefSeq" id="XP_038048015.1">
    <property type="nucleotide sequence ID" value="XM_038192087.1"/>
</dbReference>
<keyword evidence="10" id="KW-1185">Reference proteome</keyword>
<feature type="chain" id="PRO_5037355387" description="F5/8 type C domain-containing protein" evidence="7">
    <location>
        <begin position="21"/>
        <end position="259"/>
    </location>
</feature>
<dbReference type="GO" id="GO:0005576">
    <property type="term" value="C:extracellular region"/>
    <property type="evidence" value="ECO:0007669"/>
    <property type="project" value="UniProtKB-SubCell"/>
</dbReference>
<dbReference type="EnsemblMetazoa" id="XM_038192087.1">
    <property type="protein sequence ID" value="XP_038048015.1"/>
    <property type="gene ID" value="LOC119722058"/>
</dbReference>
<dbReference type="InterPro" id="IPR050633">
    <property type="entry name" value="Neuropilin_MCO_CoagFactor"/>
</dbReference>
<evidence type="ECO:0000256" key="7">
    <source>
        <dbReference type="SAM" id="SignalP"/>
    </source>
</evidence>
<dbReference type="CDD" id="cd00057">
    <property type="entry name" value="FA58C"/>
    <property type="match status" value="1"/>
</dbReference>
<evidence type="ECO:0000256" key="5">
    <source>
        <dbReference type="ARBA" id="ARBA00023136"/>
    </source>
</evidence>
<evidence type="ECO:0000256" key="6">
    <source>
        <dbReference type="ARBA" id="ARBA00023157"/>
    </source>
</evidence>
<evidence type="ECO:0000313" key="9">
    <source>
        <dbReference type="EnsemblMetazoa" id="XP_038048015.1"/>
    </source>
</evidence>
<organism evidence="9 10">
    <name type="scientific">Patiria miniata</name>
    <name type="common">Bat star</name>
    <name type="synonym">Asterina miniata</name>
    <dbReference type="NCBI Taxonomy" id="46514"/>
    <lineage>
        <taxon>Eukaryota</taxon>
        <taxon>Metazoa</taxon>
        <taxon>Echinodermata</taxon>
        <taxon>Eleutherozoa</taxon>
        <taxon>Asterozoa</taxon>
        <taxon>Asteroidea</taxon>
        <taxon>Valvatacea</taxon>
        <taxon>Valvatida</taxon>
        <taxon>Asterinidae</taxon>
        <taxon>Patiria</taxon>
    </lineage>
</organism>
<keyword evidence="5" id="KW-0472">Membrane</keyword>
<evidence type="ECO:0000256" key="2">
    <source>
        <dbReference type="ARBA" id="ARBA00004613"/>
    </source>
</evidence>
<proteinExistence type="predicted"/>
<protein>
    <recommendedName>
        <fullName evidence="8">F5/8 type C domain-containing protein</fullName>
    </recommendedName>
</protein>
<evidence type="ECO:0000256" key="4">
    <source>
        <dbReference type="ARBA" id="ARBA00022889"/>
    </source>
</evidence>
<dbReference type="GeneID" id="119722058"/>
<evidence type="ECO:0000313" key="10">
    <source>
        <dbReference type="Proteomes" id="UP000887568"/>
    </source>
</evidence>
<keyword evidence="7" id="KW-0732">Signal</keyword>
<feature type="signal peptide" evidence="7">
    <location>
        <begin position="1"/>
        <end position="20"/>
    </location>
</feature>
<dbReference type="GO" id="GO:0007155">
    <property type="term" value="P:cell adhesion"/>
    <property type="evidence" value="ECO:0007669"/>
    <property type="project" value="UniProtKB-KW"/>
</dbReference>
<comment type="subcellular location">
    <subcellularLocation>
        <location evidence="1">Endomembrane system</location>
        <topology evidence="1">Peripheral membrane protein</topology>
    </subcellularLocation>
    <subcellularLocation>
        <location evidence="2">Secreted</location>
    </subcellularLocation>
</comment>
<dbReference type="PROSITE" id="PS50022">
    <property type="entry name" value="FA58C_3"/>
    <property type="match status" value="1"/>
</dbReference>
<dbReference type="SMART" id="SM00231">
    <property type="entry name" value="FA58C"/>
    <property type="match status" value="1"/>
</dbReference>
<name>A0A913ZAV2_PATMI</name>
<dbReference type="Gene3D" id="2.60.120.260">
    <property type="entry name" value="Galactose-binding domain-like"/>
    <property type="match status" value="1"/>
</dbReference>
<dbReference type="SUPFAM" id="SSF49785">
    <property type="entry name" value="Galactose-binding domain-like"/>
    <property type="match status" value="1"/>
</dbReference>
<dbReference type="InterPro" id="IPR008979">
    <property type="entry name" value="Galactose-bd-like_sf"/>
</dbReference>
<feature type="domain" description="F5/8 type C" evidence="8">
    <location>
        <begin position="108"/>
        <end position="256"/>
    </location>
</feature>
<keyword evidence="3" id="KW-0964">Secreted</keyword>